<sequence>MMNFYAKSICVQLAQEVFGKMKTRDVAMILGLAINVRNHEAFELFVEMEKGVSDIQPIMEKAFGAYKPLSETIAQGDNRDLKFESPNRPPVSAD</sequence>
<reference evidence="1 2" key="1">
    <citation type="submission" date="2024-08" db="EMBL/GenBank/DDBJ databases">
        <title>Insights into the chromosomal genome structure of Flemingia macrophylla.</title>
        <authorList>
            <person name="Ding Y."/>
            <person name="Zhao Y."/>
            <person name="Bi W."/>
            <person name="Wu M."/>
            <person name="Zhao G."/>
            <person name="Gong Y."/>
            <person name="Li W."/>
            <person name="Zhang P."/>
        </authorList>
    </citation>
    <scope>NUCLEOTIDE SEQUENCE [LARGE SCALE GENOMIC DNA]</scope>
    <source>
        <strain evidence="1">DYQJB</strain>
        <tissue evidence="1">Leaf</tissue>
    </source>
</reference>
<comment type="caution">
    <text evidence="1">The sequence shown here is derived from an EMBL/GenBank/DDBJ whole genome shotgun (WGS) entry which is preliminary data.</text>
</comment>
<evidence type="ECO:0000313" key="2">
    <source>
        <dbReference type="Proteomes" id="UP001603857"/>
    </source>
</evidence>
<organism evidence="1 2">
    <name type="scientific">Flemingia macrophylla</name>
    <dbReference type="NCBI Taxonomy" id="520843"/>
    <lineage>
        <taxon>Eukaryota</taxon>
        <taxon>Viridiplantae</taxon>
        <taxon>Streptophyta</taxon>
        <taxon>Embryophyta</taxon>
        <taxon>Tracheophyta</taxon>
        <taxon>Spermatophyta</taxon>
        <taxon>Magnoliopsida</taxon>
        <taxon>eudicotyledons</taxon>
        <taxon>Gunneridae</taxon>
        <taxon>Pentapetalae</taxon>
        <taxon>rosids</taxon>
        <taxon>fabids</taxon>
        <taxon>Fabales</taxon>
        <taxon>Fabaceae</taxon>
        <taxon>Papilionoideae</taxon>
        <taxon>50 kb inversion clade</taxon>
        <taxon>NPAAA clade</taxon>
        <taxon>indigoferoid/millettioid clade</taxon>
        <taxon>Phaseoleae</taxon>
        <taxon>Flemingia</taxon>
    </lineage>
</organism>
<dbReference type="EMBL" id="JBGMDY010000003">
    <property type="protein sequence ID" value="KAL2340282.1"/>
    <property type="molecule type" value="Genomic_DNA"/>
</dbReference>
<accession>A0ABD1MWS8</accession>
<gene>
    <name evidence="1" type="ORF">Fmac_008222</name>
</gene>
<evidence type="ECO:0000313" key="1">
    <source>
        <dbReference type="EMBL" id="KAL2340282.1"/>
    </source>
</evidence>
<dbReference type="AlphaFoldDB" id="A0ABD1MWS8"/>
<keyword evidence="2" id="KW-1185">Reference proteome</keyword>
<dbReference type="Proteomes" id="UP001603857">
    <property type="component" value="Unassembled WGS sequence"/>
</dbReference>
<proteinExistence type="predicted"/>
<protein>
    <submittedName>
        <fullName evidence="1">Uncharacterized protein</fullName>
    </submittedName>
</protein>
<name>A0ABD1MWS8_9FABA</name>